<reference evidence="2" key="1">
    <citation type="submission" date="2023-03" db="EMBL/GenBank/DDBJ databases">
        <title>Edaphobacter sp.</title>
        <authorList>
            <person name="Huber K.J."/>
            <person name="Papendorf J."/>
            <person name="Pilke C."/>
            <person name="Bunk B."/>
            <person name="Sproeer C."/>
            <person name="Pester M."/>
        </authorList>
    </citation>
    <scope>NUCLEOTIDE SEQUENCE</scope>
    <source>
        <strain evidence="2">DSM 110680</strain>
    </source>
</reference>
<feature type="domain" description="Helix-turn-helix" evidence="1">
    <location>
        <begin position="65"/>
        <end position="112"/>
    </location>
</feature>
<dbReference type="InterPro" id="IPR036388">
    <property type="entry name" value="WH-like_DNA-bd_sf"/>
</dbReference>
<evidence type="ECO:0000259" key="1">
    <source>
        <dbReference type="Pfam" id="PF12728"/>
    </source>
</evidence>
<gene>
    <name evidence="2" type="ORF">P8935_05345</name>
</gene>
<protein>
    <submittedName>
        <fullName evidence="2">Helix-turn-helix domain-containing protein</fullName>
    </submittedName>
</protein>
<dbReference type="EMBL" id="CP121196">
    <property type="protein sequence ID" value="XBH18738.1"/>
    <property type="molecule type" value="Genomic_DNA"/>
</dbReference>
<dbReference type="InterPro" id="IPR009061">
    <property type="entry name" value="DNA-bd_dom_put_sf"/>
</dbReference>
<dbReference type="AlphaFoldDB" id="A0AAU7DN74"/>
<proteinExistence type="predicted"/>
<dbReference type="SUPFAM" id="SSF46955">
    <property type="entry name" value="Putative DNA-binding domain"/>
    <property type="match status" value="1"/>
</dbReference>
<dbReference type="Pfam" id="PF12728">
    <property type="entry name" value="HTH_17"/>
    <property type="match status" value="1"/>
</dbReference>
<name>A0AAU7DN74_9BACT</name>
<dbReference type="RefSeq" id="WP_348263956.1">
    <property type="nucleotide sequence ID" value="NZ_CP121196.1"/>
</dbReference>
<dbReference type="Gene3D" id="1.10.10.10">
    <property type="entry name" value="Winged helix-like DNA-binding domain superfamily/Winged helix DNA-binding domain"/>
    <property type="match status" value="1"/>
</dbReference>
<dbReference type="InterPro" id="IPR041657">
    <property type="entry name" value="HTH_17"/>
</dbReference>
<sequence>MKQDVRRIASRKPEAARISGVPSLTTDNLISEKRLIKHEPHISSCGSEPSTKGGGSRRILTPVLAAQLFGCDDKTITRWARDGYIPAHPIGTGKKNYWRFFEDELIDWLMDQKNGALAA</sequence>
<accession>A0AAU7DN74</accession>
<evidence type="ECO:0000313" key="2">
    <source>
        <dbReference type="EMBL" id="XBH18738.1"/>
    </source>
</evidence>
<organism evidence="2">
    <name type="scientific">Telmatobacter sp. DSM 110680</name>
    <dbReference type="NCBI Taxonomy" id="3036704"/>
    <lineage>
        <taxon>Bacteria</taxon>
        <taxon>Pseudomonadati</taxon>
        <taxon>Acidobacteriota</taxon>
        <taxon>Terriglobia</taxon>
        <taxon>Terriglobales</taxon>
        <taxon>Acidobacteriaceae</taxon>
        <taxon>Telmatobacter</taxon>
    </lineage>
</organism>